<dbReference type="AlphaFoldDB" id="A0A0C2N898"/>
<evidence type="ECO:0000313" key="3">
    <source>
        <dbReference type="Proteomes" id="UP000031668"/>
    </source>
</evidence>
<accession>A0A0C2N898</accession>
<name>A0A0C2N898_THEKT</name>
<keyword evidence="3" id="KW-1185">Reference proteome</keyword>
<comment type="caution">
    <text evidence="2">The sequence shown here is derived from an EMBL/GenBank/DDBJ whole genome shotgun (WGS) entry which is preliminary data.</text>
</comment>
<protein>
    <submittedName>
        <fullName evidence="2">Uncharacterized protein</fullName>
    </submittedName>
</protein>
<reference evidence="2 3" key="1">
    <citation type="journal article" date="2014" name="Genome Biol. Evol.">
        <title>The genome of the myxosporean Thelohanellus kitauei shows adaptations to nutrient acquisition within its fish host.</title>
        <authorList>
            <person name="Yang Y."/>
            <person name="Xiong J."/>
            <person name="Zhou Z."/>
            <person name="Huo F."/>
            <person name="Miao W."/>
            <person name="Ran C."/>
            <person name="Liu Y."/>
            <person name="Zhang J."/>
            <person name="Feng J."/>
            <person name="Wang M."/>
            <person name="Wang M."/>
            <person name="Wang L."/>
            <person name="Yao B."/>
        </authorList>
    </citation>
    <scope>NUCLEOTIDE SEQUENCE [LARGE SCALE GENOMIC DNA]</scope>
    <source>
        <strain evidence="2">Wuqing</strain>
    </source>
</reference>
<feature type="transmembrane region" description="Helical" evidence="1">
    <location>
        <begin position="335"/>
        <end position="357"/>
    </location>
</feature>
<evidence type="ECO:0000256" key="1">
    <source>
        <dbReference type="SAM" id="Phobius"/>
    </source>
</evidence>
<keyword evidence="1" id="KW-0472">Membrane</keyword>
<sequence length="383" mass="43787">MDSNGRDNSHRIKGGTETIPGTPVFQRTFYPEIMFEKKCRNPKCDEKFDVSLLNKPIWFPNSDTPIHFRFRLTSDGDFLTQLIIDVGLSMPCKLTISNTEIVPIMNLSPIYFIGIKSNVRVIYNKPKPSKSFDFDIEAWCPQVLGAKSNPTLRLLIQSFFPANSNRFQFQATAKNKGEFVIKSIRLPVVTKHLCRGSEVRKVLKFDVELFVGGLSYDNELMLSAILLLDDSVYKRVDSILIESNGSDVILEDNLSQTPPNRVIQKFKIQKADHVQNVRLSISYMIIFKSSKDFHITLEIEPVLEHDSPYELKSIMAHDPKYHAVFSFKHCKHEQLILIFSALGCSILVILGCVLIYYRFGPRYVISYPEVTYIVDNSSPLIAY</sequence>
<evidence type="ECO:0000313" key="2">
    <source>
        <dbReference type="EMBL" id="KII72555.1"/>
    </source>
</evidence>
<organism evidence="2 3">
    <name type="scientific">Thelohanellus kitauei</name>
    <name type="common">Myxosporean</name>
    <dbReference type="NCBI Taxonomy" id="669202"/>
    <lineage>
        <taxon>Eukaryota</taxon>
        <taxon>Metazoa</taxon>
        <taxon>Cnidaria</taxon>
        <taxon>Myxozoa</taxon>
        <taxon>Myxosporea</taxon>
        <taxon>Bivalvulida</taxon>
        <taxon>Platysporina</taxon>
        <taxon>Myxobolidae</taxon>
        <taxon>Thelohanellus</taxon>
    </lineage>
</organism>
<proteinExistence type="predicted"/>
<gene>
    <name evidence="2" type="ORF">RF11_15505</name>
</gene>
<keyword evidence="1" id="KW-0812">Transmembrane</keyword>
<dbReference type="Proteomes" id="UP000031668">
    <property type="component" value="Unassembled WGS sequence"/>
</dbReference>
<dbReference type="EMBL" id="JWZT01001168">
    <property type="protein sequence ID" value="KII72555.1"/>
    <property type="molecule type" value="Genomic_DNA"/>
</dbReference>
<keyword evidence="1" id="KW-1133">Transmembrane helix</keyword>